<keyword evidence="3 6" id="KW-0560">Oxidoreductase</keyword>
<dbReference type="EMBL" id="BSDY01000001">
    <property type="protein sequence ID" value="GLI54710.1"/>
    <property type="molecule type" value="Genomic_DNA"/>
</dbReference>
<dbReference type="InterPro" id="IPR003680">
    <property type="entry name" value="Flavodoxin_fold"/>
</dbReference>
<dbReference type="GO" id="GO:0010181">
    <property type="term" value="F:FMN binding"/>
    <property type="evidence" value="ECO:0007669"/>
    <property type="project" value="UniProtKB-UniRule"/>
</dbReference>
<protein>
    <recommendedName>
        <fullName evidence="6">FMN dependent NADH:quinone oxidoreductase</fullName>
        <ecNumber evidence="6">1.6.5.-</ecNumber>
    </recommendedName>
    <alternativeName>
        <fullName evidence="6">Azo-dye reductase</fullName>
    </alternativeName>
    <alternativeName>
        <fullName evidence="6">FMN-dependent NADH-azo compound oxidoreductase</fullName>
    </alternativeName>
    <alternativeName>
        <fullName evidence="6">FMN-dependent NADH-azoreductase</fullName>
        <ecNumber evidence="6">1.7.1.17</ecNumber>
    </alternativeName>
</protein>
<dbReference type="EC" id="1.7.1.17" evidence="6"/>
<comment type="similarity">
    <text evidence="6">Belongs to the azoreductase type 1 family.</text>
</comment>
<accession>A0A9W6LMA4</accession>
<dbReference type="InterPro" id="IPR029039">
    <property type="entry name" value="Flavoprotein-like_sf"/>
</dbReference>
<comment type="catalytic activity">
    <reaction evidence="5">
        <text>N,N-dimethyl-1,4-phenylenediamine + anthranilate + 2 NAD(+) = 2-(4-dimethylaminophenyl)diazenylbenzoate + 2 NADH + 2 H(+)</text>
        <dbReference type="Rhea" id="RHEA:55872"/>
        <dbReference type="ChEBI" id="CHEBI:15378"/>
        <dbReference type="ChEBI" id="CHEBI:15783"/>
        <dbReference type="ChEBI" id="CHEBI:16567"/>
        <dbReference type="ChEBI" id="CHEBI:57540"/>
        <dbReference type="ChEBI" id="CHEBI:57945"/>
        <dbReference type="ChEBI" id="CHEBI:71579"/>
        <dbReference type="EC" id="1.7.1.17"/>
    </reaction>
    <physiologicalReaction direction="right-to-left" evidence="5">
        <dbReference type="Rhea" id="RHEA:55874"/>
    </physiologicalReaction>
</comment>
<keyword evidence="2 6" id="KW-0288">FMN</keyword>
<evidence type="ECO:0000259" key="7">
    <source>
        <dbReference type="Pfam" id="PF02525"/>
    </source>
</evidence>
<comment type="function">
    <text evidence="6">Also exhibits azoreductase activity. Catalyzes the reductive cleavage of the azo bond in aromatic azo compounds to the corresponding amines.</text>
</comment>
<proteinExistence type="inferred from homology"/>
<comment type="subunit">
    <text evidence="6">Homodimer.</text>
</comment>
<dbReference type="SUPFAM" id="SSF52218">
    <property type="entry name" value="Flavoproteins"/>
    <property type="match status" value="1"/>
</dbReference>
<dbReference type="HAMAP" id="MF_01216">
    <property type="entry name" value="Azoreductase_type1"/>
    <property type="match status" value="1"/>
</dbReference>
<gene>
    <name evidence="8" type="primary">azoR2</name>
    <name evidence="6" type="synonym">azoR</name>
    <name evidence="8" type="ORF">PM10SUCC1_02250</name>
</gene>
<organism evidence="8 9">
    <name type="scientific">Propionigenium maris DSM 9537</name>
    <dbReference type="NCBI Taxonomy" id="1123000"/>
    <lineage>
        <taxon>Bacteria</taxon>
        <taxon>Fusobacteriati</taxon>
        <taxon>Fusobacteriota</taxon>
        <taxon>Fusobacteriia</taxon>
        <taxon>Fusobacteriales</taxon>
        <taxon>Fusobacteriaceae</taxon>
        <taxon>Propionigenium</taxon>
    </lineage>
</organism>
<dbReference type="GO" id="GO:0016652">
    <property type="term" value="F:oxidoreductase activity, acting on NAD(P)H as acceptor"/>
    <property type="evidence" value="ECO:0007669"/>
    <property type="project" value="UniProtKB-UniRule"/>
</dbReference>
<evidence type="ECO:0000256" key="5">
    <source>
        <dbReference type="ARBA" id="ARBA00048542"/>
    </source>
</evidence>
<dbReference type="PANTHER" id="PTHR43741">
    <property type="entry name" value="FMN-DEPENDENT NADH-AZOREDUCTASE 1"/>
    <property type="match status" value="1"/>
</dbReference>
<evidence type="ECO:0000256" key="2">
    <source>
        <dbReference type="ARBA" id="ARBA00022643"/>
    </source>
</evidence>
<dbReference type="RefSeq" id="WP_281832621.1">
    <property type="nucleotide sequence ID" value="NZ_BSDY01000001.1"/>
</dbReference>
<dbReference type="InterPro" id="IPR023048">
    <property type="entry name" value="NADH:quinone_OxRdtase_FMN_depd"/>
</dbReference>
<evidence type="ECO:0000256" key="3">
    <source>
        <dbReference type="ARBA" id="ARBA00023002"/>
    </source>
</evidence>
<dbReference type="InterPro" id="IPR050104">
    <property type="entry name" value="FMN-dep_NADH:Q_OxRdtase_AzoR1"/>
</dbReference>
<dbReference type="Gene3D" id="3.40.50.360">
    <property type="match status" value="1"/>
</dbReference>
<comment type="cofactor">
    <cofactor evidence="6">
        <name>FMN</name>
        <dbReference type="ChEBI" id="CHEBI:58210"/>
    </cofactor>
    <text evidence="6">Binds 1 FMN per subunit.</text>
</comment>
<evidence type="ECO:0000313" key="9">
    <source>
        <dbReference type="Proteomes" id="UP001144471"/>
    </source>
</evidence>
<evidence type="ECO:0000256" key="1">
    <source>
        <dbReference type="ARBA" id="ARBA00022630"/>
    </source>
</evidence>
<dbReference type="PANTHER" id="PTHR43741:SF4">
    <property type="entry name" value="FMN-DEPENDENT NADH:QUINONE OXIDOREDUCTASE"/>
    <property type="match status" value="1"/>
</dbReference>
<evidence type="ECO:0000313" key="8">
    <source>
        <dbReference type="EMBL" id="GLI54710.1"/>
    </source>
</evidence>
<feature type="domain" description="Flavodoxin-like fold" evidence="7">
    <location>
        <begin position="1"/>
        <end position="189"/>
    </location>
</feature>
<feature type="binding site" evidence="6">
    <location>
        <begin position="86"/>
        <end position="89"/>
    </location>
    <ligand>
        <name>FMN</name>
        <dbReference type="ChEBI" id="CHEBI:58210"/>
    </ligand>
</feature>
<dbReference type="GO" id="GO:0009055">
    <property type="term" value="F:electron transfer activity"/>
    <property type="evidence" value="ECO:0007669"/>
    <property type="project" value="UniProtKB-UniRule"/>
</dbReference>
<feature type="binding site" evidence="6">
    <location>
        <begin position="131"/>
        <end position="134"/>
    </location>
    <ligand>
        <name>FMN</name>
        <dbReference type="ChEBI" id="CHEBI:58210"/>
    </ligand>
</feature>
<keyword evidence="1 6" id="KW-0285">Flavoprotein</keyword>
<dbReference type="Pfam" id="PF02525">
    <property type="entry name" value="Flavodoxin_2"/>
    <property type="match status" value="1"/>
</dbReference>
<dbReference type="AlphaFoldDB" id="A0A9W6LMA4"/>
<dbReference type="GO" id="GO:0016655">
    <property type="term" value="F:oxidoreductase activity, acting on NAD(P)H, quinone or similar compound as acceptor"/>
    <property type="evidence" value="ECO:0007669"/>
    <property type="project" value="InterPro"/>
</dbReference>
<comment type="caution">
    <text evidence="8">The sequence shown here is derived from an EMBL/GenBank/DDBJ whole genome shotgun (WGS) entry which is preliminary data.</text>
</comment>
<dbReference type="EC" id="1.6.5.-" evidence="6"/>
<dbReference type="Proteomes" id="UP001144471">
    <property type="component" value="Unassembled WGS sequence"/>
</dbReference>
<comment type="catalytic activity">
    <reaction evidence="6">
        <text>2 a quinone + NADH + H(+) = 2 a 1,4-benzosemiquinone + NAD(+)</text>
        <dbReference type="Rhea" id="RHEA:65952"/>
        <dbReference type="ChEBI" id="CHEBI:15378"/>
        <dbReference type="ChEBI" id="CHEBI:57540"/>
        <dbReference type="ChEBI" id="CHEBI:57945"/>
        <dbReference type="ChEBI" id="CHEBI:132124"/>
        <dbReference type="ChEBI" id="CHEBI:134225"/>
    </reaction>
</comment>
<keyword evidence="4 6" id="KW-0520">NAD</keyword>
<keyword evidence="9" id="KW-1185">Reference proteome</keyword>
<evidence type="ECO:0000256" key="4">
    <source>
        <dbReference type="ARBA" id="ARBA00023027"/>
    </source>
</evidence>
<reference evidence="8" key="1">
    <citation type="submission" date="2022-12" db="EMBL/GenBank/DDBJ databases">
        <title>Reference genome sequencing for broad-spectrum identification of bacterial and archaeal isolates by mass spectrometry.</title>
        <authorList>
            <person name="Sekiguchi Y."/>
            <person name="Tourlousse D.M."/>
        </authorList>
    </citation>
    <scope>NUCLEOTIDE SEQUENCE</scope>
    <source>
        <strain evidence="8">10succ1</strain>
    </source>
</reference>
<name>A0A9W6LMA4_9FUSO</name>
<comment type="function">
    <text evidence="6">Quinone reductase that provides resistance to thiol-specific stress caused by electrophilic quinones.</text>
</comment>
<sequence>MKLLCIISNPKPLEKSYGRRMTEVFLDEYRRNNPSHQVDVIDLYASNYPVLNYTEIESAREGSKGRMVEEAEKFKSYDKYLVMAPMWNLSVPSILKSYIDHIIVSGVTFRYTKYGIPKGLLSNKKAFYIGTRGGAYPFPASVFAFDLKYIKFVLKFIGVRNFKSFLLENIDKNPEKTEDSFSKKLEKLRLHARNF</sequence>
<comment type="caution">
    <text evidence="6">Lacks conserved residue(s) required for the propagation of feature annotation.</text>
</comment>
<evidence type="ECO:0000256" key="6">
    <source>
        <dbReference type="HAMAP-Rule" id="MF_01216"/>
    </source>
</evidence>